<evidence type="ECO:0000256" key="1">
    <source>
        <dbReference type="ARBA" id="ARBA00008361"/>
    </source>
</evidence>
<protein>
    <recommendedName>
        <fullName evidence="6">RNA methyltransferase</fullName>
        <ecNumber evidence="6">2.1.1.-</ecNumber>
    </recommendedName>
</protein>
<gene>
    <name evidence="8" type="ORF">BDZ94DRAFT_1267553</name>
</gene>
<dbReference type="Pfam" id="PF06859">
    <property type="entry name" value="Bin3"/>
    <property type="match status" value="1"/>
</dbReference>
<organism evidence="8 9">
    <name type="scientific">Collybia nuda</name>
    <dbReference type="NCBI Taxonomy" id="64659"/>
    <lineage>
        <taxon>Eukaryota</taxon>
        <taxon>Fungi</taxon>
        <taxon>Dikarya</taxon>
        <taxon>Basidiomycota</taxon>
        <taxon>Agaricomycotina</taxon>
        <taxon>Agaricomycetes</taxon>
        <taxon>Agaricomycetidae</taxon>
        <taxon>Agaricales</taxon>
        <taxon>Tricholomatineae</taxon>
        <taxon>Clitocybaceae</taxon>
        <taxon>Collybia</taxon>
    </lineage>
</organism>
<feature type="domain" description="Bin3-type SAM" evidence="7">
    <location>
        <begin position="22"/>
        <end position="278"/>
    </location>
</feature>
<comment type="similarity">
    <text evidence="1 6">Belongs to the methyltransferase superfamily.</text>
</comment>
<dbReference type="GO" id="GO:0008171">
    <property type="term" value="F:O-methyltransferase activity"/>
    <property type="evidence" value="ECO:0007669"/>
    <property type="project" value="UniProtKB-UniRule"/>
</dbReference>
<dbReference type="GO" id="GO:0040031">
    <property type="term" value="P:snRNA modification"/>
    <property type="evidence" value="ECO:0007669"/>
    <property type="project" value="TreeGrafter"/>
</dbReference>
<dbReference type="GO" id="GO:0032259">
    <property type="term" value="P:methylation"/>
    <property type="evidence" value="ECO:0007669"/>
    <property type="project" value="UniProtKB-KW"/>
</dbReference>
<keyword evidence="3 6" id="KW-0808">Transferase</keyword>
<dbReference type="Proteomes" id="UP000807353">
    <property type="component" value="Unassembled WGS sequence"/>
</dbReference>
<keyword evidence="9" id="KW-1185">Reference proteome</keyword>
<evidence type="ECO:0000259" key="7">
    <source>
        <dbReference type="PROSITE" id="PS51515"/>
    </source>
</evidence>
<dbReference type="AlphaFoldDB" id="A0A9P5Y1R2"/>
<proteinExistence type="inferred from homology"/>
<evidence type="ECO:0000313" key="8">
    <source>
        <dbReference type="EMBL" id="KAF9459736.1"/>
    </source>
</evidence>
<dbReference type="EMBL" id="MU150311">
    <property type="protein sequence ID" value="KAF9459736.1"/>
    <property type="molecule type" value="Genomic_DNA"/>
</dbReference>
<comment type="caution">
    <text evidence="8">The sequence shown here is derived from an EMBL/GenBank/DDBJ whole genome shotgun (WGS) entry which is preliminary data.</text>
</comment>
<dbReference type="InterPro" id="IPR024160">
    <property type="entry name" value="BIN3_SAM-bd_dom"/>
</dbReference>
<keyword evidence="2 6" id="KW-0489">Methyltransferase</keyword>
<dbReference type="PANTHER" id="PTHR12315:SF0">
    <property type="entry name" value="7SK SNRNA METHYLPHOSPHATE CAPPING ENZYME"/>
    <property type="match status" value="1"/>
</dbReference>
<dbReference type="InterPro" id="IPR010675">
    <property type="entry name" value="Bin3_C"/>
</dbReference>
<dbReference type="CDD" id="cd02440">
    <property type="entry name" value="AdoMet_MTases"/>
    <property type="match status" value="1"/>
</dbReference>
<evidence type="ECO:0000256" key="3">
    <source>
        <dbReference type="ARBA" id="ARBA00022679"/>
    </source>
</evidence>
<name>A0A9P5Y1R2_9AGAR</name>
<keyword evidence="4 5" id="KW-0949">S-adenosyl-L-methionine</keyword>
<dbReference type="OrthoDB" id="540004at2759"/>
<evidence type="ECO:0000256" key="2">
    <source>
        <dbReference type="ARBA" id="ARBA00022603"/>
    </source>
</evidence>
<dbReference type="Gene3D" id="3.40.50.150">
    <property type="entry name" value="Vaccinia Virus protein VP39"/>
    <property type="match status" value="1"/>
</dbReference>
<dbReference type="PROSITE" id="PS51515">
    <property type="entry name" value="BIN3_SAM"/>
    <property type="match status" value="1"/>
</dbReference>
<dbReference type="SUPFAM" id="SSF53335">
    <property type="entry name" value="S-adenosyl-L-methionine-dependent methyltransferases"/>
    <property type="match status" value="1"/>
</dbReference>
<reference evidence="8" key="1">
    <citation type="submission" date="2020-11" db="EMBL/GenBank/DDBJ databases">
        <authorList>
            <consortium name="DOE Joint Genome Institute"/>
            <person name="Ahrendt S."/>
            <person name="Riley R."/>
            <person name="Andreopoulos W."/>
            <person name="Labutti K."/>
            <person name="Pangilinan J."/>
            <person name="Ruiz-Duenas F.J."/>
            <person name="Barrasa J.M."/>
            <person name="Sanchez-Garcia M."/>
            <person name="Camarero S."/>
            <person name="Miyauchi S."/>
            <person name="Serrano A."/>
            <person name="Linde D."/>
            <person name="Babiker R."/>
            <person name="Drula E."/>
            <person name="Ayuso-Fernandez I."/>
            <person name="Pacheco R."/>
            <person name="Padilla G."/>
            <person name="Ferreira P."/>
            <person name="Barriuso J."/>
            <person name="Kellner H."/>
            <person name="Castanera R."/>
            <person name="Alfaro M."/>
            <person name="Ramirez L."/>
            <person name="Pisabarro A.G."/>
            <person name="Kuo A."/>
            <person name="Tritt A."/>
            <person name="Lipzen A."/>
            <person name="He G."/>
            <person name="Yan M."/>
            <person name="Ng V."/>
            <person name="Cullen D."/>
            <person name="Martin F."/>
            <person name="Rosso M.-N."/>
            <person name="Henrissat B."/>
            <person name="Hibbett D."/>
            <person name="Martinez A.T."/>
            <person name="Grigoriev I.V."/>
        </authorList>
    </citation>
    <scope>NUCLEOTIDE SEQUENCE</scope>
    <source>
        <strain evidence="8">CBS 247.69</strain>
    </source>
</reference>
<evidence type="ECO:0000256" key="4">
    <source>
        <dbReference type="ARBA" id="ARBA00022691"/>
    </source>
</evidence>
<dbReference type="GO" id="GO:0008173">
    <property type="term" value="F:RNA methyltransferase activity"/>
    <property type="evidence" value="ECO:0007669"/>
    <property type="project" value="UniProtKB-UniRule"/>
</dbReference>
<dbReference type="InterPro" id="IPR041698">
    <property type="entry name" value="Methyltransf_25"/>
</dbReference>
<dbReference type="GO" id="GO:0017069">
    <property type="term" value="F:snRNA binding"/>
    <property type="evidence" value="ECO:0007669"/>
    <property type="project" value="TreeGrafter"/>
</dbReference>
<dbReference type="PANTHER" id="PTHR12315">
    <property type="entry name" value="BICOID-INTERACTING PROTEIN RELATED"/>
    <property type="match status" value="1"/>
</dbReference>
<dbReference type="Pfam" id="PF13649">
    <property type="entry name" value="Methyltransf_25"/>
    <property type="match status" value="1"/>
</dbReference>
<evidence type="ECO:0000256" key="6">
    <source>
        <dbReference type="RuleBase" id="RU367087"/>
    </source>
</evidence>
<dbReference type="InterPro" id="IPR039772">
    <property type="entry name" value="Bin3-like"/>
</dbReference>
<evidence type="ECO:0000256" key="5">
    <source>
        <dbReference type="PROSITE-ProRule" id="PRU00848"/>
    </source>
</evidence>
<dbReference type="InterPro" id="IPR029063">
    <property type="entry name" value="SAM-dependent_MTases_sf"/>
</dbReference>
<accession>A0A9P5Y1R2</accession>
<evidence type="ECO:0000313" key="9">
    <source>
        <dbReference type="Proteomes" id="UP000807353"/>
    </source>
</evidence>
<sequence>MSNTPIYGNYHGYYTKRPSAKDPRLSLLPSGIFRGARVLDVGCNEGWVTCEIAQYWGADKVVGVDIDDTLVRAAWRRRRTVWSLQAPSEPKVEGLGSEEGVISKKRKRESQAFLSEKSKLSLPDYFPMSCEHEFGSLPVPPSQNRGKQVFPHNISFRTADWTSTEIPEDAERYTVVIAFSISKWIHLNTGDEGLKNFFRRVYQVLEPRGAFVLEPQAWDTYAKAKRMDERLKENAKDLKLRPDDFENILTSFGFGRAQHFGTTGEGGFRRPVDMFIKL</sequence>
<dbReference type="EC" id="2.1.1.-" evidence="6"/>